<keyword evidence="9 13" id="KW-0863">Zinc-finger</keyword>
<dbReference type="SUPFAM" id="SSF50044">
    <property type="entry name" value="SH3-domain"/>
    <property type="match status" value="4"/>
</dbReference>
<dbReference type="SMART" id="SM00326">
    <property type="entry name" value="SH3"/>
    <property type="match status" value="4"/>
</dbReference>
<feature type="domain" description="SH3" evidence="16">
    <location>
        <begin position="682"/>
        <end position="741"/>
    </location>
</feature>
<dbReference type="GO" id="GO:0061630">
    <property type="term" value="F:ubiquitin protein ligase activity"/>
    <property type="evidence" value="ECO:0000318"/>
    <property type="project" value="GO_Central"/>
</dbReference>
<dbReference type="InterPro" id="IPR017907">
    <property type="entry name" value="Znf_RING_CS"/>
</dbReference>
<dbReference type="GO" id="GO:0046330">
    <property type="term" value="P:positive regulation of JNK cascade"/>
    <property type="evidence" value="ECO:0000318"/>
    <property type="project" value="GO_Central"/>
</dbReference>
<dbReference type="PANTHER" id="PTHR14167:SF51">
    <property type="entry name" value="RING-TYPE E3 UBIQUITIN TRANSFERASE"/>
    <property type="match status" value="1"/>
</dbReference>
<dbReference type="PhylomeDB" id="E9GFR4"/>
<dbReference type="GO" id="GO:0016567">
    <property type="term" value="P:protein ubiquitination"/>
    <property type="evidence" value="ECO:0000318"/>
    <property type="project" value="GO_Central"/>
</dbReference>
<evidence type="ECO:0000256" key="3">
    <source>
        <dbReference type="ARBA" id="ARBA00008649"/>
    </source>
</evidence>
<evidence type="ECO:0000259" key="16">
    <source>
        <dbReference type="PROSITE" id="PS50002"/>
    </source>
</evidence>
<dbReference type="OrthoDB" id="2163411at2759"/>
<keyword evidence="12" id="KW-0832">Ubl conjugation</keyword>
<comment type="pathway">
    <text evidence="2">Protein modification; protein ubiquitination.</text>
</comment>
<dbReference type="SMART" id="SM00184">
    <property type="entry name" value="RING"/>
    <property type="match status" value="1"/>
</dbReference>
<dbReference type="AlphaFoldDB" id="E9GFR4"/>
<comment type="similarity">
    <text evidence="3">Belongs to the SH3RF family.</text>
</comment>
<dbReference type="CDD" id="cd11787">
    <property type="entry name" value="SH3_SH3RF_2"/>
    <property type="match status" value="1"/>
</dbReference>
<dbReference type="FunCoup" id="E9GFR4">
    <property type="interactions" value="547"/>
</dbReference>
<dbReference type="Gene3D" id="3.30.40.10">
    <property type="entry name" value="Zinc/RING finger domain, C3HC4 (zinc finger)"/>
    <property type="match status" value="1"/>
</dbReference>
<gene>
    <name evidence="18" type="ORF">DAPPUDRAFT_317361</name>
</gene>
<dbReference type="GO" id="GO:0008270">
    <property type="term" value="F:zinc ion binding"/>
    <property type="evidence" value="ECO:0007669"/>
    <property type="project" value="UniProtKB-KW"/>
</dbReference>
<dbReference type="KEGG" id="dpx:DAPPUDRAFT_317361"/>
<organism evidence="18 19">
    <name type="scientific">Daphnia pulex</name>
    <name type="common">Water flea</name>
    <dbReference type="NCBI Taxonomy" id="6669"/>
    <lineage>
        <taxon>Eukaryota</taxon>
        <taxon>Metazoa</taxon>
        <taxon>Ecdysozoa</taxon>
        <taxon>Arthropoda</taxon>
        <taxon>Crustacea</taxon>
        <taxon>Branchiopoda</taxon>
        <taxon>Diplostraca</taxon>
        <taxon>Cladocera</taxon>
        <taxon>Anomopoda</taxon>
        <taxon>Daphniidae</taxon>
        <taxon>Daphnia</taxon>
    </lineage>
</organism>
<dbReference type="OMA" id="ISSSWHG"/>
<dbReference type="InParanoid" id="E9GFR4"/>
<evidence type="ECO:0000256" key="1">
    <source>
        <dbReference type="ARBA" id="ARBA00000900"/>
    </source>
</evidence>
<evidence type="ECO:0000256" key="12">
    <source>
        <dbReference type="ARBA" id="ARBA00022843"/>
    </source>
</evidence>
<name>E9GFR4_DAPPU</name>
<dbReference type="Proteomes" id="UP000000305">
    <property type="component" value="Unassembled WGS sequence"/>
</dbReference>
<keyword evidence="5 14" id="KW-0728">SH3 domain</keyword>
<dbReference type="CDD" id="cd11785">
    <property type="entry name" value="SH3_SH3RF_C"/>
    <property type="match status" value="1"/>
</dbReference>
<dbReference type="PROSITE" id="PS50002">
    <property type="entry name" value="SH3"/>
    <property type="match status" value="4"/>
</dbReference>
<evidence type="ECO:0000256" key="5">
    <source>
        <dbReference type="ARBA" id="ARBA00022443"/>
    </source>
</evidence>
<dbReference type="InterPro" id="IPR001841">
    <property type="entry name" value="Znf_RING"/>
</dbReference>
<keyword evidence="10" id="KW-0833">Ubl conjugation pathway</keyword>
<comment type="catalytic activity">
    <reaction evidence="1">
        <text>S-ubiquitinyl-[E2 ubiquitin-conjugating enzyme]-L-cysteine + [acceptor protein]-L-lysine = [E2 ubiquitin-conjugating enzyme]-L-cysteine + N(6)-ubiquitinyl-[acceptor protein]-L-lysine.</text>
        <dbReference type="EC" id="2.3.2.27"/>
    </reaction>
</comment>
<dbReference type="HOGENOM" id="CLU_015769_1_0_1"/>
<accession>E9GFR4</accession>
<dbReference type="CDD" id="cd11786">
    <property type="entry name" value="SH3_SH3RF_1"/>
    <property type="match status" value="1"/>
</dbReference>
<evidence type="ECO:0000313" key="19">
    <source>
        <dbReference type="Proteomes" id="UP000000305"/>
    </source>
</evidence>
<dbReference type="InterPro" id="IPR013083">
    <property type="entry name" value="Znf_RING/FYVE/PHD"/>
</dbReference>
<keyword evidence="8" id="KW-0677">Repeat</keyword>
<feature type="compositionally biased region" description="Polar residues" evidence="15">
    <location>
        <begin position="336"/>
        <end position="349"/>
    </location>
</feature>
<evidence type="ECO:0000256" key="10">
    <source>
        <dbReference type="ARBA" id="ARBA00022786"/>
    </source>
</evidence>
<dbReference type="eggNOG" id="KOG2177">
    <property type="taxonomic scope" value="Eukaryota"/>
</dbReference>
<dbReference type="STRING" id="6669.E9GFR4"/>
<keyword evidence="19" id="KW-1185">Reference proteome</keyword>
<dbReference type="InterPro" id="IPR035816">
    <property type="entry name" value="SH3RF1/SH3RF3_SH3_4"/>
</dbReference>
<evidence type="ECO:0000256" key="9">
    <source>
        <dbReference type="ARBA" id="ARBA00022771"/>
    </source>
</evidence>
<dbReference type="PROSITE" id="PS00518">
    <property type="entry name" value="ZF_RING_1"/>
    <property type="match status" value="1"/>
</dbReference>
<feature type="compositionally biased region" description="Low complexity" evidence="15">
    <location>
        <begin position="300"/>
        <end position="325"/>
    </location>
</feature>
<evidence type="ECO:0000256" key="11">
    <source>
        <dbReference type="ARBA" id="ARBA00022833"/>
    </source>
</evidence>
<dbReference type="PANTHER" id="PTHR14167">
    <property type="entry name" value="SH3 DOMAIN-CONTAINING"/>
    <property type="match status" value="1"/>
</dbReference>
<keyword evidence="7" id="KW-0479">Metal-binding</keyword>
<dbReference type="Pfam" id="PF13923">
    <property type="entry name" value="zf-C3HC4_2"/>
    <property type="match status" value="1"/>
</dbReference>
<protein>
    <recommendedName>
        <fullName evidence="4">RING-type E3 ubiquitin transferase</fullName>
        <ecNumber evidence="4">2.3.2.27</ecNumber>
    </recommendedName>
</protein>
<dbReference type="UniPathway" id="UPA00143"/>
<feature type="region of interest" description="Disordered" evidence="15">
    <location>
        <begin position="300"/>
        <end position="385"/>
    </location>
</feature>
<evidence type="ECO:0000256" key="7">
    <source>
        <dbReference type="ARBA" id="ARBA00022723"/>
    </source>
</evidence>
<evidence type="ECO:0000256" key="15">
    <source>
        <dbReference type="SAM" id="MobiDB-lite"/>
    </source>
</evidence>
<feature type="domain" description="SH3" evidence="16">
    <location>
        <begin position="390"/>
        <end position="451"/>
    </location>
</feature>
<dbReference type="CDD" id="cd16750">
    <property type="entry name" value="RING-HC_SH3RF3"/>
    <property type="match status" value="1"/>
</dbReference>
<keyword evidence="6" id="KW-0808">Transferase</keyword>
<dbReference type="CDD" id="cd11783">
    <property type="entry name" value="SH3_SH3RF_3"/>
    <property type="match status" value="1"/>
</dbReference>
<dbReference type="InterPro" id="IPR050384">
    <property type="entry name" value="Endophilin_SH3RF"/>
</dbReference>
<reference evidence="18 19" key="1">
    <citation type="journal article" date="2011" name="Science">
        <title>The ecoresponsive genome of Daphnia pulex.</title>
        <authorList>
            <person name="Colbourne J.K."/>
            <person name="Pfrender M.E."/>
            <person name="Gilbert D."/>
            <person name="Thomas W.K."/>
            <person name="Tucker A."/>
            <person name="Oakley T.H."/>
            <person name="Tokishita S."/>
            <person name="Aerts A."/>
            <person name="Arnold G.J."/>
            <person name="Basu M.K."/>
            <person name="Bauer D.J."/>
            <person name="Caceres C.E."/>
            <person name="Carmel L."/>
            <person name="Casola C."/>
            <person name="Choi J.H."/>
            <person name="Detter J.C."/>
            <person name="Dong Q."/>
            <person name="Dusheyko S."/>
            <person name="Eads B.D."/>
            <person name="Frohlich T."/>
            <person name="Geiler-Samerotte K.A."/>
            <person name="Gerlach D."/>
            <person name="Hatcher P."/>
            <person name="Jogdeo S."/>
            <person name="Krijgsveld J."/>
            <person name="Kriventseva E.V."/>
            <person name="Kultz D."/>
            <person name="Laforsch C."/>
            <person name="Lindquist E."/>
            <person name="Lopez J."/>
            <person name="Manak J.R."/>
            <person name="Muller J."/>
            <person name="Pangilinan J."/>
            <person name="Patwardhan R.P."/>
            <person name="Pitluck S."/>
            <person name="Pritham E.J."/>
            <person name="Rechtsteiner A."/>
            <person name="Rho M."/>
            <person name="Rogozin I.B."/>
            <person name="Sakarya O."/>
            <person name="Salamov A."/>
            <person name="Schaack S."/>
            <person name="Shapiro H."/>
            <person name="Shiga Y."/>
            <person name="Skalitzky C."/>
            <person name="Smith Z."/>
            <person name="Souvorov A."/>
            <person name="Sung W."/>
            <person name="Tang Z."/>
            <person name="Tsuchiya D."/>
            <person name="Tu H."/>
            <person name="Vos H."/>
            <person name="Wang M."/>
            <person name="Wolf Y.I."/>
            <person name="Yamagata H."/>
            <person name="Yamada T."/>
            <person name="Ye Y."/>
            <person name="Shaw J.R."/>
            <person name="Andrews J."/>
            <person name="Crease T.J."/>
            <person name="Tang H."/>
            <person name="Lucas S.M."/>
            <person name="Robertson H.M."/>
            <person name="Bork P."/>
            <person name="Koonin E.V."/>
            <person name="Zdobnov E.M."/>
            <person name="Grigoriev I.V."/>
            <person name="Lynch M."/>
            <person name="Boore J.L."/>
        </authorList>
    </citation>
    <scope>NUCLEOTIDE SEQUENCE [LARGE SCALE GENOMIC DNA]</scope>
</reference>
<dbReference type="GO" id="GO:0032436">
    <property type="term" value="P:positive regulation of proteasomal ubiquitin-dependent protein catabolic process"/>
    <property type="evidence" value="ECO:0000318"/>
    <property type="project" value="GO_Central"/>
</dbReference>
<evidence type="ECO:0000256" key="4">
    <source>
        <dbReference type="ARBA" id="ARBA00012483"/>
    </source>
</evidence>
<evidence type="ECO:0000313" key="18">
    <source>
        <dbReference type="EMBL" id="EFX81681.1"/>
    </source>
</evidence>
<dbReference type="PROSITE" id="PS50089">
    <property type="entry name" value="ZF_RING_2"/>
    <property type="match status" value="1"/>
</dbReference>
<dbReference type="InterPro" id="IPR001452">
    <property type="entry name" value="SH3_domain"/>
</dbReference>
<feature type="region of interest" description="Disordered" evidence="15">
    <location>
        <begin position="469"/>
        <end position="488"/>
    </location>
</feature>
<evidence type="ECO:0000256" key="6">
    <source>
        <dbReference type="ARBA" id="ARBA00022679"/>
    </source>
</evidence>
<evidence type="ECO:0000256" key="2">
    <source>
        <dbReference type="ARBA" id="ARBA00004906"/>
    </source>
</evidence>
<keyword evidence="11" id="KW-0862">Zinc</keyword>
<dbReference type="InterPro" id="IPR036028">
    <property type="entry name" value="SH3-like_dom_sf"/>
</dbReference>
<dbReference type="SUPFAM" id="SSF57850">
    <property type="entry name" value="RING/U-box"/>
    <property type="match status" value="1"/>
</dbReference>
<sequence>MEEWMLNDLLECSVCLERLDISSRVLPCQHTFCKKCLEEIITTQKELRCPECRVLVTTKLEDLPPNVLLMRILEGMKNVPRTKQAGDTQTTVQTQDTTHNANIPVACVLPQQQQQQHPKIHPDVHGKIESTPKNPVTLHQPCAKALYDYMPQEPGDLGFKKGDIIILKKRVDANWYHGEKNASQGFFPASYVQVLTPLPNATVPQCVALYDFKMSAEDEKDCLTFNKGAVVTVIRRVDENWAEGRLTERIGIFPISFVEMNSAAKLLMKISTNCQPGPSRSAPALPVTTANIQNSLNSITNSSISSSSTTPATTSSDSSPSSVTNRVVPREKRFSLNVNQQTHQTQYNRRSVEISTRHRGLTVSTSESELQPLVPGVSSPPPPGPPSFMTPPALYIALYPYKPQKADELELRKGALYTVSEKCQDGWFKGSSVRTQKIGVFPGNYVQAVRSQPHTQVNPPPPAPIAPQVTTPVRSTSQPSTIHPPPKLPPRALSPAAQNIGSVMSPVLSSQGYKPMSAMTGSTSSSASSSVSLMKRLTCRKKSSPPLLHPYSIDNPVFEDGFQTHVVSKTTCLTPTPAPVHVRSGSCPSQLLQVVPGPERLEREAETRSQEKGRHSMGGSQRLRSNKHRPNILPASGNVSVFSRSISTTTPASASSHEAMAAASVAVVAPRDKRVRSPASPVVSERFRCITPYPPNSEYELELRIGDIVYVHKKRDDGWYKGTLHRTGKTGLFPASFVESC</sequence>
<feature type="domain" description="SH3" evidence="16">
    <location>
        <begin position="201"/>
        <end position="263"/>
    </location>
</feature>
<dbReference type="FunFam" id="2.30.30.40:FF:000001">
    <property type="entry name" value="Sorbin and SH3 domain-containing protein 1 isoform 2"/>
    <property type="match status" value="1"/>
</dbReference>
<feature type="domain" description="SH3" evidence="16">
    <location>
        <begin position="138"/>
        <end position="197"/>
    </location>
</feature>
<proteinExistence type="inferred from homology"/>
<feature type="region of interest" description="Disordered" evidence="15">
    <location>
        <begin position="596"/>
        <end position="636"/>
    </location>
</feature>
<dbReference type="EMBL" id="GL732542">
    <property type="protein sequence ID" value="EFX81681.1"/>
    <property type="molecule type" value="Genomic_DNA"/>
</dbReference>
<dbReference type="InterPro" id="IPR028502">
    <property type="entry name" value="SH3RF3_RING-HC_Zfn"/>
</dbReference>
<dbReference type="Gene3D" id="2.30.30.40">
    <property type="entry name" value="SH3 Domains"/>
    <property type="match status" value="4"/>
</dbReference>
<dbReference type="Pfam" id="PF00018">
    <property type="entry name" value="SH3_1"/>
    <property type="match status" value="2"/>
</dbReference>
<dbReference type="eggNOG" id="KOG2995">
    <property type="taxonomic scope" value="Eukaryota"/>
</dbReference>
<evidence type="ECO:0000256" key="13">
    <source>
        <dbReference type="PROSITE-ProRule" id="PRU00175"/>
    </source>
</evidence>
<dbReference type="PRINTS" id="PR01887">
    <property type="entry name" value="SPECTRNALPHA"/>
</dbReference>
<feature type="domain" description="RING-type" evidence="17">
    <location>
        <begin position="12"/>
        <end position="53"/>
    </location>
</feature>
<dbReference type="EC" id="2.3.2.27" evidence="4"/>
<dbReference type="PRINTS" id="PR00452">
    <property type="entry name" value="SH3DOMAIN"/>
</dbReference>
<dbReference type="Pfam" id="PF14604">
    <property type="entry name" value="SH3_9"/>
    <property type="match status" value="2"/>
</dbReference>
<evidence type="ECO:0000256" key="14">
    <source>
        <dbReference type="PROSITE-ProRule" id="PRU00192"/>
    </source>
</evidence>
<dbReference type="FunFam" id="3.30.40.10:FF:000077">
    <property type="entry name" value="E3 ubiquitin-protein ligase SH3RF1 isoform X1"/>
    <property type="match status" value="1"/>
</dbReference>
<feature type="compositionally biased region" description="Basic and acidic residues" evidence="15">
    <location>
        <begin position="599"/>
        <end position="614"/>
    </location>
</feature>
<evidence type="ECO:0000256" key="8">
    <source>
        <dbReference type="ARBA" id="ARBA00022737"/>
    </source>
</evidence>
<evidence type="ECO:0000259" key="17">
    <source>
        <dbReference type="PROSITE" id="PS50089"/>
    </source>
</evidence>